<evidence type="ECO:0000313" key="2">
    <source>
        <dbReference type="Proteomes" id="UP000887566"/>
    </source>
</evidence>
<reference evidence="3" key="1">
    <citation type="submission" date="2022-11" db="UniProtKB">
        <authorList>
            <consortium name="WormBaseParasite"/>
        </authorList>
    </citation>
    <scope>IDENTIFICATION</scope>
</reference>
<keyword evidence="2" id="KW-1185">Reference proteome</keyword>
<dbReference type="Pfam" id="PF13638">
    <property type="entry name" value="PIN_4"/>
    <property type="match status" value="1"/>
</dbReference>
<dbReference type="Gene3D" id="3.40.50.1010">
    <property type="entry name" value="5'-nuclease"/>
    <property type="match status" value="1"/>
</dbReference>
<evidence type="ECO:0000259" key="1">
    <source>
        <dbReference type="Pfam" id="PF13638"/>
    </source>
</evidence>
<organism evidence="2 3">
    <name type="scientific">Plectus sambesii</name>
    <dbReference type="NCBI Taxonomy" id="2011161"/>
    <lineage>
        <taxon>Eukaryota</taxon>
        <taxon>Metazoa</taxon>
        <taxon>Ecdysozoa</taxon>
        <taxon>Nematoda</taxon>
        <taxon>Chromadorea</taxon>
        <taxon>Plectida</taxon>
        <taxon>Plectina</taxon>
        <taxon>Plectoidea</taxon>
        <taxon>Plectidae</taxon>
        <taxon>Plectus</taxon>
    </lineage>
</organism>
<accession>A0A914VF97</accession>
<dbReference type="WBParaSite" id="PSAMB.scaffold1909size26767.g15464.t1">
    <property type="protein sequence ID" value="PSAMB.scaffold1909size26767.g15464.t1"/>
    <property type="gene ID" value="PSAMB.scaffold1909size26767.g15464"/>
</dbReference>
<proteinExistence type="predicted"/>
<dbReference type="AlphaFoldDB" id="A0A914VF97"/>
<sequence length="101" mass="11009">MRFLPIFTALRQGANPPPLSPGLGTVDGGSAINDDKILMACLSLCSDPTLRGDMQDLKTESLRVKRNLVLLTEDRALNIKAVAKNVPVRTVPSFARWAHLI</sequence>
<evidence type="ECO:0000313" key="3">
    <source>
        <dbReference type="WBParaSite" id="PSAMB.scaffold1909size26767.g15464.t1"/>
    </source>
</evidence>
<dbReference type="InterPro" id="IPR002716">
    <property type="entry name" value="PIN_dom"/>
</dbReference>
<dbReference type="Proteomes" id="UP000887566">
    <property type="component" value="Unplaced"/>
</dbReference>
<protein>
    <submittedName>
        <fullName evidence="3">PIN domain-containing protein</fullName>
    </submittedName>
</protein>
<name>A0A914VF97_9BILA</name>
<feature type="domain" description="PIN" evidence="1">
    <location>
        <begin position="32"/>
        <end position="89"/>
    </location>
</feature>